<reference evidence="1" key="1">
    <citation type="journal article" date="2015" name="Nature">
        <title>Complex archaea that bridge the gap between prokaryotes and eukaryotes.</title>
        <authorList>
            <person name="Spang A."/>
            <person name="Saw J.H."/>
            <person name="Jorgensen S.L."/>
            <person name="Zaremba-Niedzwiedzka K."/>
            <person name="Martijn J."/>
            <person name="Lind A.E."/>
            <person name="van Eijk R."/>
            <person name="Schleper C."/>
            <person name="Guy L."/>
            <person name="Ettema T.J."/>
        </authorList>
    </citation>
    <scope>NUCLEOTIDE SEQUENCE</scope>
</reference>
<dbReference type="AlphaFoldDB" id="A0A0F9DZE2"/>
<sequence length="128" mass="14061">MTKKEMVVELKRLKAEKRALEGNDEPNTGTFGGIVARDNVENTEKYDTRYTYLHFVGNDGAKLTQVRGNEDAEEALALVKAITYGTQGKGGARWNKAAKAWSLMECEIPANVRALFVDSAQISGSYTA</sequence>
<gene>
    <name evidence="1" type="ORF">LCGC14_2137480</name>
</gene>
<organism evidence="1">
    <name type="scientific">marine sediment metagenome</name>
    <dbReference type="NCBI Taxonomy" id="412755"/>
    <lineage>
        <taxon>unclassified sequences</taxon>
        <taxon>metagenomes</taxon>
        <taxon>ecological metagenomes</taxon>
    </lineage>
</organism>
<evidence type="ECO:0000313" key="1">
    <source>
        <dbReference type="EMBL" id="KKL67188.1"/>
    </source>
</evidence>
<dbReference type="EMBL" id="LAZR01026952">
    <property type="protein sequence ID" value="KKL67188.1"/>
    <property type="molecule type" value="Genomic_DNA"/>
</dbReference>
<name>A0A0F9DZE2_9ZZZZ</name>
<accession>A0A0F9DZE2</accession>
<proteinExistence type="predicted"/>
<comment type="caution">
    <text evidence="1">The sequence shown here is derived from an EMBL/GenBank/DDBJ whole genome shotgun (WGS) entry which is preliminary data.</text>
</comment>
<protein>
    <submittedName>
        <fullName evidence="1">Uncharacterized protein</fullName>
    </submittedName>
</protein>